<dbReference type="InterPro" id="IPR015424">
    <property type="entry name" value="PyrdxlP-dep_Trfase"/>
</dbReference>
<evidence type="ECO:0008006" key="8">
    <source>
        <dbReference type="Google" id="ProtNLM"/>
    </source>
</evidence>
<sequence>MIKFVDLNRQYQSIKTEVDQAIFQVLQRGDFILGQDVTEFEKEFSAYIGTKYSVGVASGYDALTLSLMALGLKPGDEVIAPANTFVATVLGAAHLGARVILVDIDPKTYNLDPNLLEEAITPKTKVILPVHLYGQPCPMDHIINIAHKHNLKVLEDCAQSHGATINGRKTGTFGDIAAFSFYPGKNLGAYGDGGAVVTNDEKLSETIKTLRDVGQSQKYVHSLKGYNSRLDTIQAAVLRVKLRHLDSWNQKRAQVASWYNENLKDSDLILPTQKPTAASVWHLYVIQTDRREQIMNKLKTTDIACGIHYPTPIHLQPCFSDLGYKRGDFPTTERISTKILSLPIFPELEKEEVTRICEVIKSA</sequence>
<dbReference type="Proteomes" id="UP000177821">
    <property type="component" value="Unassembled WGS sequence"/>
</dbReference>
<dbReference type="GO" id="GO:0000271">
    <property type="term" value="P:polysaccharide biosynthetic process"/>
    <property type="evidence" value="ECO:0007669"/>
    <property type="project" value="TreeGrafter"/>
</dbReference>
<dbReference type="PANTHER" id="PTHR30244:SF36">
    <property type="entry name" value="3-OXO-GLUCOSE-6-PHOSPHATE:GLUTAMATE AMINOTRANSFERASE"/>
    <property type="match status" value="1"/>
</dbReference>
<dbReference type="Gene3D" id="3.90.1150.10">
    <property type="entry name" value="Aspartate Aminotransferase, domain 1"/>
    <property type="match status" value="1"/>
</dbReference>
<evidence type="ECO:0000313" key="6">
    <source>
        <dbReference type="EMBL" id="OGY30100.1"/>
    </source>
</evidence>
<feature type="active site" description="Proton acceptor" evidence="3">
    <location>
        <position position="185"/>
    </location>
</feature>
<evidence type="ECO:0000256" key="1">
    <source>
        <dbReference type="ARBA" id="ARBA00022898"/>
    </source>
</evidence>
<organism evidence="6 7">
    <name type="scientific">Candidatus Woykebacteria bacterium RIFCSPHIGHO2_02_FULL_43_16b</name>
    <dbReference type="NCBI Taxonomy" id="1802601"/>
    <lineage>
        <taxon>Bacteria</taxon>
        <taxon>Candidatus Woykeibacteriota</taxon>
    </lineage>
</organism>
<keyword evidence="1 4" id="KW-0663">Pyridoxal phosphate</keyword>
<name>A0A1G1WS06_9BACT</name>
<dbReference type="GO" id="GO:0030170">
    <property type="term" value="F:pyridoxal phosphate binding"/>
    <property type="evidence" value="ECO:0007669"/>
    <property type="project" value="UniProtKB-ARBA"/>
</dbReference>
<evidence type="ECO:0000256" key="2">
    <source>
        <dbReference type="ARBA" id="ARBA00037999"/>
    </source>
</evidence>
<dbReference type="FunFam" id="3.40.640.10:FF:000089">
    <property type="entry name" value="Aminotransferase, DegT/DnrJ/EryC1/StrS family"/>
    <property type="match status" value="1"/>
</dbReference>
<evidence type="ECO:0000313" key="7">
    <source>
        <dbReference type="Proteomes" id="UP000177821"/>
    </source>
</evidence>
<dbReference type="SUPFAM" id="SSF53383">
    <property type="entry name" value="PLP-dependent transferases"/>
    <property type="match status" value="1"/>
</dbReference>
<evidence type="ECO:0000256" key="4">
    <source>
        <dbReference type="PIRSR" id="PIRSR000390-2"/>
    </source>
</evidence>
<evidence type="ECO:0000256" key="3">
    <source>
        <dbReference type="PIRSR" id="PIRSR000390-1"/>
    </source>
</evidence>
<dbReference type="GO" id="GO:0008483">
    <property type="term" value="F:transaminase activity"/>
    <property type="evidence" value="ECO:0007669"/>
    <property type="project" value="TreeGrafter"/>
</dbReference>
<protein>
    <recommendedName>
        <fullName evidence="8">Erythromycin biosynthesis sensory transduction protein eryC1</fullName>
    </recommendedName>
</protein>
<dbReference type="InterPro" id="IPR000653">
    <property type="entry name" value="DegT/StrS_aminotransferase"/>
</dbReference>
<reference evidence="6 7" key="1">
    <citation type="journal article" date="2016" name="Nat. Commun.">
        <title>Thousands of microbial genomes shed light on interconnected biogeochemical processes in an aquifer system.</title>
        <authorList>
            <person name="Anantharaman K."/>
            <person name="Brown C.T."/>
            <person name="Hug L.A."/>
            <person name="Sharon I."/>
            <person name="Castelle C.J."/>
            <person name="Probst A.J."/>
            <person name="Thomas B.C."/>
            <person name="Singh A."/>
            <person name="Wilkins M.J."/>
            <person name="Karaoz U."/>
            <person name="Brodie E.L."/>
            <person name="Williams K.H."/>
            <person name="Hubbard S.S."/>
            <person name="Banfield J.F."/>
        </authorList>
    </citation>
    <scope>NUCLEOTIDE SEQUENCE [LARGE SCALE GENOMIC DNA]</scope>
</reference>
<dbReference type="PANTHER" id="PTHR30244">
    <property type="entry name" value="TRANSAMINASE"/>
    <property type="match status" value="1"/>
</dbReference>
<dbReference type="PIRSF" id="PIRSF000390">
    <property type="entry name" value="PLP_StrS"/>
    <property type="match status" value="1"/>
</dbReference>
<evidence type="ECO:0000256" key="5">
    <source>
        <dbReference type="RuleBase" id="RU004508"/>
    </source>
</evidence>
<accession>A0A1G1WS06</accession>
<comment type="similarity">
    <text evidence="2 5">Belongs to the DegT/DnrJ/EryC1 family.</text>
</comment>
<comment type="caution">
    <text evidence="6">The sequence shown here is derived from an EMBL/GenBank/DDBJ whole genome shotgun (WGS) entry which is preliminary data.</text>
</comment>
<gene>
    <name evidence="6" type="ORF">A3J50_03275</name>
</gene>
<dbReference type="Pfam" id="PF01041">
    <property type="entry name" value="DegT_DnrJ_EryC1"/>
    <property type="match status" value="1"/>
</dbReference>
<feature type="modified residue" description="N6-(pyridoxal phosphate)lysine" evidence="4">
    <location>
        <position position="185"/>
    </location>
</feature>
<dbReference type="Gene3D" id="3.40.640.10">
    <property type="entry name" value="Type I PLP-dependent aspartate aminotransferase-like (Major domain)"/>
    <property type="match status" value="1"/>
</dbReference>
<dbReference type="InterPro" id="IPR015422">
    <property type="entry name" value="PyrdxlP-dep_Trfase_small"/>
</dbReference>
<dbReference type="CDD" id="cd00616">
    <property type="entry name" value="AHBA_syn"/>
    <property type="match status" value="1"/>
</dbReference>
<dbReference type="InterPro" id="IPR015421">
    <property type="entry name" value="PyrdxlP-dep_Trfase_major"/>
</dbReference>
<dbReference type="AlphaFoldDB" id="A0A1G1WS06"/>
<proteinExistence type="inferred from homology"/>
<dbReference type="EMBL" id="MHCX01000008">
    <property type="protein sequence ID" value="OGY30100.1"/>
    <property type="molecule type" value="Genomic_DNA"/>
</dbReference>